<dbReference type="STRING" id="3088.A0A383WQG0"/>
<evidence type="ECO:0000256" key="3">
    <source>
        <dbReference type="ARBA" id="ARBA00022777"/>
    </source>
</evidence>
<dbReference type="GO" id="GO:0005524">
    <property type="term" value="F:ATP binding"/>
    <property type="evidence" value="ECO:0007669"/>
    <property type="project" value="UniProtKB-UniRule"/>
</dbReference>
<evidence type="ECO:0000256" key="1">
    <source>
        <dbReference type="ARBA" id="ARBA00022679"/>
    </source>
</evidence>
<keyword evidence="4 5" id="KW-0067">ATP-binding</keyword>
<evidence type="ECO:0000256" key="4">
    <source>
        <dbReference type="ARBA" id="ARBA00022840"/>
    </source>
</evidence>
<name>A0A383WQG0_TETOB</name>
<evidence type="ECO:0000313" key="10">
    <source>
        <dbReference type="Proteomes" id="UP000256970"/>
    </source>
</evidence>
<dbReference type="Pfam" id="PF00069">
    <property type="entry name" value="Pkinase"/>
    <property type="match status" value="1"/>
</dbReference>
<dbReference type="FunFam" id="1.10.510.10:FF:002036">
    <property type="entry name" value="Gliding motility related CaM kinase"/>
    <property type="match status" value="1"/>
</dbReference>
<dbReference type="SMART" id="SM00220">
    <property type="entry name" value="S_TKc"/>
    <property type="match status" value="1"/>
</dbReference>
<dbReference type="GO" id="GO:0004674">
    <property type="term" value="F:protein serine/threonine kinase activity"/>
    <property type="evidence" value="ECO:0007669"/>
    <property type="project" value="UniProtKB-KW"/>
</dbReference>
<dbReference type="SUPFAM" id="SSF56112">
    <property type="entry name" value="Protein kinase-like (PK-like)"/>
    <property type="match status" value="1"/>
</dbReference>
<accession>A0A383WQG0</accession>
<dbReference type="Proteomes" id="UP000256970">
    <property type="component" value="Unassembled WGS sequence"/>
</dbReference>
<sequence length="442" mass="46926">MGNLCGKQAHVEPADGQAAGSRQASTTPGTRVASKSQAAAQPEPSGGSVKKQQPPSEQQHKKVQWSIPAEPPGQQEQTTTSSAEQQPTAAAADDAQPVCKKRTDCKVKDAYKLGKTLGTGGFAIVKLATDKKTGEQFAVKIMTLPPAGVEPGDNENTREDIFKEIDILCGLNHENVVYLKEYFEEGNKVYLITELVTGGELLEAVLQRGSYSEGEARLAFVQLLRGIQYLHSKNVVHRDLKLENLLLASPDDITKVKIADFGLAKQSADAMSTVCGTPQYVAPEVIQGTSGTVYGPAVDMWSAGVVLFILLGGYPPFWSENEPALFEQIRRGKYSFDDPVWDVISHSAKDLISKLLIVHPNQRLTATQCLEHPWVTAGSVPSNPLTAARNKMQALSMKAPGFAAAMAAAEALGEEAVATGVIGGGVAVGGEMGQAYAAAGGQ</sequence>
<reference evidence="9 10" key="1">
    <citation type="submission" date="2016-10" db="EMBL/GenBank/DDBJ databases">
        <authorList>
            <person name="Cai Z."/>
        </authorList>
    </citation>
    <scope>NUCLEOTIDE SEQUENCE [LARGE SCALE GENOMIC DNA]</scope>
</reference>
<gene>
    <name evidence="9" type="ORF">BQ4739_LOCUS19685</name>
</gene>
<dbReference type="PANTHER" id="PTHR24347">
    <property type="entry name" value="SERINE/THREONINE-PROTEIN KINASE"/>
    <property type="match status" value="1"/>
</dbReference>
<dbReference type="Gene3D" id="1.10.510.10">
    <property type="entry name" value="Transferase(Phosphotransferase) domain 1"/>
    <property type="match status" value="1"/>
</dbReference>
<keyword evidence="2 5" id="KW-0547">Nucleotide-binding</keyword>
<dbReference type="InterPro" id="IPR008271">
    <property type="entry name" value="Ser/Thr_kinase_AS"/>
</dbReference>
<keyword evidence="1" id="KW-0808">Transferase</keyword>
<evidence type="ECO:0000256" key="6">
    <source>
        <dbReference type="RuleBase" id="RU000304"/>
    </source>
</evidence>
<feature type="region of interest" description="Disordered" evidence="7">
    <location>
        <begin position="1"/>
        <end position="99"/>
    </location>
</feature>
<feature type="binding site" evidence="5">
    <location>
        <position position="140"/>
    </location>
    <ligand>
        <name>ATP</name>
        <dbReference type="ChEBI" id="CHEBI:30616"/>
    </ligand>
</feature>
<organism evidence="9 10">
    <name type="scientific">Tetradesmus obliquus</name>
    <name type="common">Green alga</name>
    <name type="synonym">Acutodesmus obliquus</name>
    <dbReference type="NCBI Taxonomy" id="3088"/>
    <lineage>
        <taxon>Eukaryota</taxon>
        <taxon>Viridiplantae</taxon>
        <taxon>Chlorophyta</taxon>
        <taxon>core chlorophytes</taxon>
        <taxon>Chlorophyceae</taxon>
        <taxon>CS clade</taxon>
        <taxon>Sphaeropleales</taxon>
        <taxon>Scenedesmaceae</taxon>
        <taxon>Tetradesmus</taxon>
    </lineage>
</organism>
<dbReference type="PROSITE" id="PS00107">
    <property type="entry name" value="PROTEIN_KINASE_ATP"/>
    <property type="match status" value="1"/>
</dbReference>
<comment type="similarity">
    <text evidence="6">Belongs to the protein kinase superfamily.</text>
</comment>
<evidence type="ECO:0000259" key="8">
    <source>
        <dbReference type="PROSITE" id="PS50011"/>
    </source>
</evidence>
<dbReference type="CDD" id="cd05117">
    <property type="entry name" value="STKc_CAMK"/>
    <property type="match status" value="1"/>
</dbReference>
<feature type="domain" description="Protein kinase" evidence="8">
    <location>
        <begin position="111"/>
        <end position="375"/>
    </location>
</feature>
<evidence type="ECO:0000256" key="2">
    <source>
        <dbReference type="ARBA" id="ARBA00022741"/>
    </source>
</evidence>
<feature type="compositionally biased region" description="Low complexity" evidence="7">
    <location>
        <begin position="74"/>
        <end position="97"/>
    </location>
</feature>
<keyword evidence="10" id="KW-1185">Reference proteome</keyword>
<protein>
    <recommendedName>
        <fullName evidence="8">Protein kinase domain-containing protein</fullName>
    </recommendedName>
</protein>
<evidence type="ECO:0000313" key="9">
    <source>
        <dbReference type="EMBL" id="SZX79406.1"/>
    </source>
</evidence>
<keyword evidence="3" id="KW-0418">Kinase</keyword>
<evidence type="ECO:0000256" key="5">
    <source>
        <dbReference type="PROSITE-ProRule" id="PRU10141"/>
    </source>
</evidence>
<feature type="compositionally biased region" description="Polar residues" evidence="7">
    <location>
        <begin position="20"/>
        <end position="39"/>
    </location>
</feature>
<proteinExistence type="inferred from homology"/>
<dbReference type="InterPro" id="IPR000719">
    <property type="entry name" value="Prot_kinase_dom"/>
</dbReference>
<dbReference type="AlphaFoldDB" id="A0A383WQG0"/>
<keyword evidence="6" id="KW-0723">Serine/threonine-protein kinase</keyword>
<dbReference type="InterPro" id="IPR017441">
    <property type="entry name" value="Protein_kinase_ATP_BS"/>
</dbReference>
<evidence type="ECO:0000256" key="7">
    <source>
        <dbReference type="SAM" id="MobiDB-lite"/>
    </source>
</evidence>
<dbReference type="PROSITE" id="PS50011">
    <property type="entry name" value="PROTEIN_KINASE_DOM"/>
    <property type="match status" value="1"/>
</dbReference>
<dbReference type="PROSITE" id="PS00108">
    <property type="entry name" value="PROTEIN_KINASE_ST"/>
    <property type="match status" value="1"/>
</dbReference>
<dbReference type="EMBL" id="FNXT01001366">
    <property type="protein sequence ID" value="SZX79406.1"/>
    <property type="molecule type" value="Genomic_DNA"/>
</dbReference>
<dbReference type="InterPro" id="IPR011009">
    <property type="entry name" value="Kinase-like_dom_sf"/>
</dbReference>